<dbReference type="Pfam" id="PF13472">
    <property type="entry name" value="Lipase_GDSL_2"/>
    <property type="match status" value="1"/>
</dbReference>
<evidence type="ECO:0000313" key="2">
    <source>
        <dbReference type="EMBL" id="KAB7732239.1"/>
    </source>
</evidence>
<reference evidence="2 3" key="1">
    <citation type="submission" date="2019-10" db="EMBL/GenBank/DDBJ databases">
        <title>Rudanella paleaurantiibacter sp. nov., isolated from sludge.</title>
        <authorList>
            <person name="Xu S.Q."/>
        </authorList>
    </citation>
    <scope>NUCLEOTIDE SEQUENCE [LARGE SCALE GENOMIC DNA]</scope>
    <source>
        <strain evidence="2 3">HX-22-17</strain>
    </source>
</reference>
<feature type="domain" description="SGNH hydrolase-type esterase" evidence="1">
    <location>
        <begin position="52"/>
        <end position="224"/>
    </location>
</feature>
<dbReference type="GO" id="GO:0016788">
    <property type="term" value="F:hydrolase activity, acting on ester bonds"/>
    <property type="evidence" value="ECO:0007669"/>
    <property type="project" value="UniProtKB-ARBA"/>
</dbReference>
<dbReference type="SUPFAM" id="SSF52266">
    <property type="entry name" value="SGNH hydrolase"/>
    <property type="match status" value="1"/>
</dbReference>
<organism evidence="2 3">
    <name type="scientific">Rudanella paleaurantiibacter</name>
    <dbReference type="NCBI Taxonomy" id="2614655"/>
    <lineage>
        <taxon>Bacteria</taxon>
        <taxon>Pseudomonadati</taxon>
        <taxon>Bacteroidota</taxon>
        <taxon>Cytophagia</taxon>
        <taxon>Cytophagales</taxon>
        <taxon>Cytophagaceae</taxon>
        <taxon>Rudanella</taxon>
    </lineage>
</organism>
<protein>
    <submittedName>
        <fullName evidence="2">SGNH/GDSL hydrolase family protein</fullName>
    </submittedName>
</protein>
<dbReference type="Proteomes" id="UP000488299">
    <property type="component" value="Unassembled WGS sequence"/>
</dbReference>
<keyword evidence="2" id="KW-0378">Hydrolase</keyword>
<dbReference type="CDD" id="cd01832">
    <property type="entry name" value="SGNH_hydrolase_like_1"/>
    <property type="match status" value="1"/>
</dbReference>
<accession>A0A7J5U361</accession>
<evidence type="ECO:0000259" key="1">
    <source>
        <dbReference type="Pfam" id="PF13472"/>
    </source>
</evidence>
<sequence length="243" mass="26645">MRSQTIAKSIRTGLGVSARGLSTIRRLCAVWFLFSCTTMEPSAPHTFSMLSLGDSYTIGESVDPKDRWSVQLAGMLRNGGIDVADPDIIARTGWTTDELQAAIRASGNTKTYDYVSLLIGVNNQYRGQSLEKYRTEFRQLLQTAITFAKGNTGRVFVLSIPDWGRSAFARGRDREQIAREIDAFNAVAKDECGKVGVVFVDITPVSRAAEGDASQFADDGLHYSGKHMKGWAELALPVVKSLK</sequence>
<proteinExistence type="predicted"/>
<dbReference type="EMBL" id="WELI01000002">
    <property type="protein sequence ID" value="KAB7732239.1"/>
    <property type="molecule type" value="Genomic_DNA"/>
</dbReference>
<dbReference type="Gene3D" id="3.40.50.1110">
    <property type="entry name" value="SGNH hydrolase"/>
    <property type="match status" value="1"/>
</dbReference>
<dbReference type="AlphaFoldDB" id="A0A7J5U361"/>
<keyword evidence="3" id="KW-1185">Reference proteome</keyword>
<comment type="caution">
    <text evidence="2">The sequence shown here is derived from an EMBL/GenBank/DDBJ whole genome shotgun (WGS) entry which is preliminary data.</text>
</comment>
<dbReference type="InterPro" id="IPR036514">
    <property type="entry name" value="SGNH_hydro_sf"/>
</dbReference>
<dbReference type="InterPro" id="IPR013830">
    <property type="entry name" value="SGNH_hydro"/>
</dbReference>
<gene>
    <name evidence="2" type="ORF">F5984_08545</name>
</gene>
<name>A0A7J5U361_9BACT</name>
<evidence type="ECO:0000313" key="3">
    <source>
        <dbReference type="Proteomes" id="UP000488299"/>
    </source>
</evidence>